<dbReference type="EMBL" id="SRLO01001573">
    <property type="protein sequence ID" value="TNN36779.1"/>
    <property type="molecule type" value="Genomic_DNA"/>
</dbReference>
<protein>
    <submittedName>
        <fullName evidence="1">Uncharacterized protein</fullName>
    </submittedName>
</protein>
<name>A0A4Z2F6I4_9TELE</name>
<dbReference type="AlphaFoldDB" id="A0A4Z2F6I4"/>
<sequence>MEVFRLPDSLQLVGERERTSAWSIAHCAASQHFRSLADHHKRSNSKDLSVNRDSGLQLIFGKLFLDSMDIKH</sequence>
<evidence type="ECO:0000313" key="1">
    <source>
        <dbReference type="EMBL" id="TNN36779.1"/>
    </source>
</evidence>
<gene>
    <name evidence="1" type="ORF">EYF80_053059</name>
</gene>
<comment type="caution">
    <text evidence="1">The sequence shown here is derived from an EMBL/GenBank/DDBJ whole genome shotgun (WGS) entry which is preliminary data.</text>
</comment>
<reference evidence="1 2" key="1">
    <citation type="submission" date="2019-03" db="EMBL/GenBank/DDBJ databases">
        <title>First draft genome of Liparis tanakae, snailfish: a comprehensive survey of snailfish specific genes.</title>
        <authorList>
            <person name="Kim W."/>
            <person name="Song I."/>
            <person name="Jeong J.-H."/>
            <person name="Kim D."/>
            <person name="Kim S."/>
            <person name="Ryu S."/>
            <person name="Song J.Y."/>
            <person name="Lee S.K."/>
        </authorList>
    </citation>
    <scope>NUCLEOTIDE SEQUENCE [LARGE SCALE GENOMIC DNA]</scope>
    <source>
        <tissue evidence="1">Muscle</tissue>
    </source>
</reference>
<organism evidence="1 2">
    <name type="scientific">Liparis tanakae</name>
    <name type="common">Tanaka's snailfish</name>
    <dbReference type="NCBI Taxonomy" id="230148"/>
    <lineage>
        <taxon>Eukaryota</taxon>
        <taxon>Metazoa</taxon>
        <taxon>Chordata</taxon>
        <taxon>Craniata</taxon>
        <taxon>Vertebrata</taxon>
        <taxon>Euteleostomi</taxon>
        <taxon>Actinopterygii</taxon>
        <taxon>Neopterygii</taxon>
        <taxon>Teleostei</taxon>
        <taxon>Neoteleostei</taxon>
        <taxon>Acanthomorphata</taxon>
        <taxon>Eupercaria</taxon>
        <taxon>Perciformes</taxon>
        <taxon>Cottioidei</taxon>
        <taxon>Cottales</taxon>
        <taxon>Liparidae</taxon>
        <taxon>Liparis</taxon>
    </lineage>
</organism>
<proteinExistence type="predicted"/>
<accession>A0A4Z2F6I4</accession>
<keyword evidence="2" id="KW-1185">Reference proteome</keyword>
<evidence type="ECO:0000313" key="2">
    <source>
        <dbReference type="Proteomes" id="UP000314294"/>
    </source>
</evidence>
<dbReference type="Proteomes" id="UP000314294">
    <property type="component" value="Unassembled WGS sequence"/>
</dbReference>